<evidence type="ECO:0000256" key="3">
    <source>
        <dbReference type="ARBA" id="ARBA00022833"/>
    </source>
</evidence>
<dbReference type="AlphaFoldDB" id="A0AAD7SRQ7"/>
<dbReference type="InterPro" id="IPR003879">
    <property type="entry name" value="Butyrophylin_SPRY"/>
</dbReference>
<dbReference type="GO" id="GO:0005737">
    <property type="term" value="C:cytoplasm"/>
    <property type="evidence" value="ECO:0007669"/>
    <property type="project" value="UniProtKB-ARBA"/>
</dbReference>
<dbReference type="Pfam" id="PF00622">
    <property type="entry name" value="SPRY"/>
    <property type="match status" value="1"/>
</dbReference>
<name>A0AAD7SRQ7_9TELE</name>
<dbReference type="SUPFAM" id="SSF49899">
    <property type="entry name" value="Concanavalin A-like lectins/glucanases"/>
    <property type="match status" value="1"/>
</dbReference>
<keyword evidence="2" id="KW-0863">Zinc-finger</keyword>
<evidence type="ECO:0000313" key="7">
    <source>
        <dbReference type="Proteomes" id="UP001221898"/>
    </source>
</evidence>
<dbReference type="PANTHER" id="PTHR25465">
    <property type="entry name" value="B-BOX DOMAIN CONTAINING"/>
    <property type="match status" value="1"/>
</dbReference>
<accession>A0AAD7SRQ7</accession>
<dbReference type="Proteomes" id="UP001221898">
    <property type="component" value="Unassembled WGS sequence"/>
</dbReference>
<dbReference type="Gene3D" id="2.60.120.920">
    <property type="match status" value="1"/>
</dbReference>
<organism evidence="6 7">
    <name type="scientific">Aldrovandia affinis</name>
    <dbReference type="NCBI Taxonomy" id="143900"/>
    <lineage>
        <taxon>Eukaryota</taxon>
        <taxon>Metazoa</taxon>
        <taxon>Chordata</taxon>
        <taxon>Craniata</taxon>
        <taxon>Vertebrata</taxon>
        <taxon>Euteleostomi</taxon>
        <taxon>Actinopterygii</taxon>
        <taxon>Neopterygii</taxon>
        <taxon>Teleostei</taxon>
        <taxon>Notacanthiformes</taxon>
        <taxon>Halosauridae</taxon>
        <taxon>Aldrovandia</taxon>
    </lineage>
</organism>
<sequence>MDKHRGHDTVSAAAEFLEKQKELGETQKKYQQGIQEREKKLQELRQTMETFTGSAQAAMGDSEKIFNTFIRSIERRRSKVKELMRDQEKAALSWAKEVQERLEQEIAELRKRDAELEQLLHTEDCIQFFQSFCALPEPCETSSISIVPILDFGMMQKVIAELEQRLKGFCSDEWLKFSRAVDVLQALGPMTREEFLQYSFSAAAEFLEKQKELGETQKKYQQGIQEREKKLQELRQTMETFTGSAQAAMGDSEKIFNIFIRSVERRRSKVKELMRGQEKAALSWAKEVQERLEQEIAELRKRDAELEQLLHTEDCVQFFQSFCALPEPCETSSISIVPILDFGMMQKVIAELEQRLKGFCSDEWLKFSRAVDTLHTTNSSTETMSTQLDVLQAPGPTTREEFLQYSCKLTLDFNTAHNYLQQCNNDPNWVIILPGLVVLEAENYPDHPERFEHMQQILCRQGLSGRCYWEVKWYGTHVTYIAVSYKGIDRKGEGRGSHFMHSDKSWCLKCTINSYTVWHDNVGTAIYPPKDKSSTIGVYLDHKAGTLSFYCVSDTMILLHRFQTKFTEPLYPGIGGWGIGDQVRICSLQREQ</sequence>
<dbReference type="PANTHER" id="PTHR25465:SF5">
    <property type="entry name" value="E3 UBIQUITIN_ISG15 LIGASE TRIM25-RELATED"/>
    <property type="match status" value="1"/>
</dbReference>
<dbReference type="InterPro" id="IPR013320">
    <property type="entry name" value="ConA-like_dom_sf"/>
</dbReference>
<dbReference type="InterPro" id="IPR003877">
    <property type="entry name" value="SPRY_dom"/>
</dbReference>
<feature type="coiled-coil region" evidence="4">
    <location>
        <begin position="27"/>
        <end position="119"/>
    </location>
</feature>
<dbReference type="InterPro" id="IPR058030">
    <property type="entry name" value="TRIM8/14/16/25/29/45/65_CC"/>
</dbReference>
<feature type="coiled-coil region" evidence="4">
    <location>
        <begin position="282"/>
        <end position="309"/>
    </location>
</feature>
<feature type="domain" description="B30.2/SPRY" evidence="5">
    <location>
        <begin position="389"/>
        <end position="592"/>
    </location>
</feature>
<dbReference type="SMART" id="SM00589">
    <property type="entry name" value="PRY"/>
    <property type="match status" value="1"/>
</dbReference>
<proteinExistence type="predicted"/>
<evidence type="ECO:0000256" key="1">
    <source>
        <dbReference type="ARBA" id="ARBA00022723"/>
    </source>
</evidence>
<dbReference type="InterPro" id="IPR043136">
    <property type="entry name" value="B30.2/SPRY_sf"/>
</dbReference>
<evidence type="ECO:0000256" key="2">
    <source>
        <dbReference type="ARBA" id="ARBA00022771"/>
    </source>
</evidence>
<evidence type="ECO:0000259" key="5">
    <source>
        <dbReference type="PROSITE" id="PS50188"/>
    </source>
</evidence>
<feature type="coiled-coil region" evidence="4">
    <location>
        <begin position="217"/>
        <end position="244"/>
    </location>
</feature>
<dbReference type="InterPro" id="IPR006574">
    <property type="entry name" value="PRY"/>
</dbReference>
<dbReference type="Pfam" id="PF25600">
    <property type="entry name" value="TRIM_CC"/>
    <property type="match status" value="2"/>
</dbReference>
<keyword evidence="3" id="KW-0862">Zinc</keyword>
<keyword evidence="4" id="KW-0175">Coiled coil</keyword>
<protein>
    <recommendedName>
        <fullName evidence="5">B30.2/SPRY domain-containing protein</fullName>
    </recommendedName>
</protein>
<dbReference type="InterPro" id="IPR001870">
    <property type="entry name" value="B30.2/SPRY"/>
</dbReference>
<dbReference type="EMBL" id="JAINUG010000038">
    <property type="protein sequence ID" value="KAJ8407627.1"/>
    <property type="molecule type" value="Genomic_DNA"/>
</dbReference>
<keyword evidence="7" id="KW-1185">Reference proteome</keyword>
<evidence type="ECO:0000256" key="4">
    <source>
        <dbReference type="SAM" id="Coils"/>
    </source>
</evidence>
<dbReference type="InterPro" id="IPR051051">
    <property type="entry name" value="E3_ubiq-ligase_TRIM/RNF"/>
</dbReference>
<keyword evidence="1" id="KW-0479">Metal-binding</keyword>
<dbReference type="PROSITE" id="PS50188">
    <property type="entry name" value="B302_SPRY"/>
    <property type="match status" value="1"/>
</dbReference>
<reference evidence="6" key="1">
    <citation type="journal article" date="2023" name="Science">
        <title>Genome structures resolve the early diversification of teleost fishes.</title>
        <authorList>
            <person name="Parey E."/>
            <person name="Louis A."/>
            <person name="Montfort J."/>
            <person name="Bouchez O."/>
            <person name="Roques C."/>
            <person name="Iampietro C."/>
            <person name="Lluch J."/>
            <person name="Castinel A."/>
            <person name="Donnadieu C."/>
            <person name="Desvignes T."/>
            <person name="Floi Bucao C."/>
            <person name="Jouanno E."/>
            <person name="Wen M."/>
            <person name="Mejri S."/>
            <person name="Dirks R."/>
            <person name="Jansen H."/>
            <person name="Henkel C."/>
            <person name="Chen W.J."/>
            <person name="Zahm M."/>
            <person name="Cabau C."/>
            <person name="Klopp C."/>
            <person name="Thompson A.W."/>
            <person name="Robinson-Rechavi M."/>
            <person name="Braasch I."/>
            <person name="Lecointre G."/>
            <person name="Bobe J."/>
            <person name="Postlethwait J.H."/>
            <person name="Berthelot C."/>
            <person name="Roest Crollius H."/>
            <person name="Guiguen Y."/>
        </authorList>
    </citation>
    <scope>NUCLEOTIDE SEQUENCE</scope>
    <source>
        <strain evidence="6">NC1722</strain>
    </source>
</reference>
<dbReference type="CDD" id="cd16040">
    <property type="entry name" value="SPRY_PRY_SNTX"/>
    <property type="match status" value="1"/>
</dbReference>
<evidence type="ECO:0000313" key="6">
    <source>
        <dbReference type="EMBL" id="KAJ8407627.1"/>
    </source>
</evidence>
<dbReference type="PRINTS" id="PR01407">
    <property type="entry name" value="BUTYPHLNCDUF"/>
</dbReference>
<dbReference type="SMART" id="SM00449">
    <property type="entry name" value="SPRY"/>
    <property type="match status" value="1"/>
</dbReference>
<comment type="caution">
    <text evidence="6">The sequence shown here is derived from an EMBL/GenBank/DDBJ whole genome shotgun (WGS) entry which is preliminary data.</text>
</comment>
<gene>
    <name evidence="6" type="ORF">AAFF_G00274840</name>
</gene>
<dbReference type="GO" id="GO:0008270">
    <property type="term" value="F:zinc ion binding"/>
    <property type="evidence" value="ECO:0007669"/>
    <property type="project" value="UniProtKB-KW"/>
</dbReference>